<dbReference type="KEGG" id="mnt:21386084"/>
<evidence type="ECO:0000313" key="2">
    <source>
        <dbReference type="Proteomes" id="UP000030645"/>
    </source>
</evidence>
<proteinExistence type="predicted"/>
<dbReference type="eggNOG" id="ENOG502S5MM">
    <property type="taxonomic scope" value="Eukaryota"/>
</dbReference>
<dbReference type="OrthoDB" id="1932414at2759"/>
<dbReference type="AlphaFoldDB" id="W9QHI1"/>
<name>W9QHI1_9ROSA</name>
<dbReference type="PANTHER" id="PTHR36795:SF2">
    <property type="entry name" value="OS01G0938400 PROTEIN"/>
    <property type="match status" value="1"/>
</dbReference>
<keyword evidence="2" id="KW-1185">Reference proteome</keyword>
<reference evidence="2" key="1">
    <citation type="submission" date="2013-01" db="EMBL/GenBank/DDBJ databases">
        <title>Draft Genome Sequence of a Mulberry Tree, Morus notabilis C.K. Schneid.</title>
        <authorList>
            <person name="He N."/>
            <person name="Zhao S."/>
        </authorList>
    </citation>
    <scope>NUCLEOTIDE SEQUENCE</scope>
</reference>
<accession>W9QHI1</accession>
<dbReference type="EMBL" id="KE343620">
    <property type="protein sequence ID" value="EXB37450.1"/>
    <property type="molecule type" value="Genomic_DNA"/>
</dbReference>
<protein>
    <submittedName>
        <fullName evidence="1">Uncharacterized protein</fullName>
    </submittedName>
</protein>
<sequence length="138" mass="16467">MSSSVKVPYQRLREESGHYLDDIDECQLREYYEKTLARSRTWYRFRKVPIRRRFKLKIPSITRLLRRKTKLVSSIRVSFASVVKRLKQSQSHLGDLFAGNYLFLQVNPTTSFKCHNKASHDLKYGLSSRRYYLPKFAN</sequence>
<dbReference type="PANTHER" id="PTHR36795">
    <property type="entry name" value="OS01G0938400 PROTEIN"/>
    <property type="match status" value="1"/>
</dbReference>
<evidence type="ECO:0000313" key="1">
    <source>
        <dbReference type="EMBL" id="EXB37450.1"/>
    </source>
</evidence>
<organism evidence="1 2">
    <name type="scientific">Morus notabilis</name>
    <dbReference type="NCBI Taxonomy" id="981085"/>
    <lineage>
        <taxon>Eukaryota</taxon>
        <taxon>Viridiplantae</taxon>
        <taxon>Streptophyta</taxon>
        <taxon>Embryophyta</taxon>
        <taxon>Tracheophyta</taxon>
        <taxon>Spermatophyta</taxon>
        <taxon>Magnoliopsida</taxon>
        <taxon>eudicotyledons</taxon>
        <taxon>Gunneridae</taxon>
        <taxon>Pentapetalae</taxon>
        <taxon>rosids</taxon>
        <taxon>fabids</taxon>
        <taxon>Rosales</taxon>
        <taxon>Moraceae</taxon>
        <taxon>Moreae</taxon>
        <taxon>Morus</taxon>
    </lineage>
</organism>
<gene>
    <name evidence="1" type="ORF">L484_002516</name>
</gene>
<dbReference type="Proteomes" id="UP000030645">
    <property type="component" value="Unassembled WGS sequence"/>
</dbReference>